<evidence type="ECO:0000313" key="3">
    <source>
        <dbReference type="Proteomes" id="UP000248330"/>
    </source>
</evidence>
<keyword evidence="3" id="KW-1185">Reference proteome</keyword>
<accession>A0A318EDT6</accession>
<protein>
    <submittedName>
        <fullName evidence="2">Uncharacterized protein</fullName>
    </submittedName>
</protein>
<gene>
    <name evidence="2" type="ORF">C8D93_103370</name>
</gene>
<keyword evidence="1" id="KW-0812">Transmembrane</keyword>
<keyword evidence="1" id="KW-1133">Transmembrane helix</keyword>
<keyword evidence="1" id="KW-0472">Membrane</keyword>
<name>A0A318EDT6_9GAMM</name>
<reference evidence="2 3" key="1">
    <citation type="submission" date="2018-04" db="EMBL/GenBank/DDBJ databases">
        <title>Genomic Encyclopedia of Type Strains, Phase IV (KMG-IV): sequencing the most valuable type-strain genomes for metagenomic binning, comparative biology and taxonomic classification.</title>
        <authorList>
            <person name="Goeker M."/>
        </authorList>
    </citation>
    <scope>NUCLEOTIDE SEQUENCE [LARGE SCALE GENOMIC DNA]</scope>
    <source>
        <strain evidence="2 3">DSM 104150</strain>
    </source>
</reference>
<sequence length="36" mass="4209">MSEDRSKAKRNLLLFWGHVALAVLFLVWFVFTVVSK</sequence>
<evidence type="ECO:0000313" key="2">
    <source>
        <dbReference type="EMBL" id="PXV69794.1"/>
    </source>
</evidence>
<proteinExistence type="predicted"/>
<dbReference type="EMBL" id="QICN01000003">
    <property type="protein sequence ID" value="PXV69794.1"/>
    <property type="molecule type" value="Genomic_DNA"/>
</dbReference>
<dbReference type="Proteomes" id="UP000248330">
    <property type="component" value="Unassembled WGS sequence"/>
</dbReference>
<feature type="transmembrane region" description="Helical" evidence="1">
    <location>
        <begin position="12"/>
        <end position="31"/>
    </location>
</feature>
<comment type="caution">
    <text evidence="2">The sequence shown here is derived from an EMBL/GenBank/DDBJ whole genome shotgun (WGS) entry which is preliminary data.</text>
</comment>
<dbReference type="AlphaFoldDB" id="A0A318EDT6"/>
<evidence type="ECO:0000256" key="1">
    <source>
        <dbReference type="SAM" id="Phobius"/>
    </source>
</evidence>
<organism evidence="2 3">
    <name type="scientific">Sinimarinibacterium flocculans</name>
    <dbReference type="NCBI Taxonomy" id="985250"/>
    <lineage>
        <taxon>Bacteria</taxon>
        <taxon>Pseudomonadati</taxon>
        <taxon>Pseudomonadota</taxon>
        <taxon>Gammaproteobacteria</taxon>
        <taxon>Nevskiales</taxon>
        <taxon>Nevskiaceae</taxon>
        <taxon>Sinimarinibacterium</taxon>
    </lineage>
</organism>